<feature type="compositionally biased region" description="Basic and acidic residues" evidence="1">
    <location>
        <begin position="103"/>
        <end position="112"/>
    </location>
</feature>
<feature type="region of interest" description="Disordered" evidence="1">
    <location>
        <begin position="227"/>
        <end position="263"/>
    </location>
</feature>
<feature type="region of interest" description="Disordered" evidence="1">
    <location>
        <begin position="562"/>
        <end position="852"/>
    </location>
</feature>
<evidence type="ECO:0000256" key="1">
    <source>
        <dbReference type="SAM" id="MobiDB-lite"/>
    </source>
</evidence>
<feature type="compositionally biased region" description="Polar residues" evidence="1">
    <location>
        <begin position="323"/>
        <end position="335"/>
    </location>
</feature>
<feature type="region of interest" description="Disordered" evidence="1">
    <location>
        <begin position="26"/>
        <end position="56"/>
    </location>
</feature>
<feature type="compositionally biased region" description="Polar residues" evidence="1">
    <location>
        <begin position="563"/>
        <end position="583"/>
    </location>
</feature>
<dbReference type="AlphaFoldDB" id="A0AAJ0BUR6"/>
<dbReference type="Proteomes" id="UP001244011">
    <property type="component" value="Unassembled WGS sequence"/>
</dbReference>
<feature type="compositionally biased region" description="Polar residues" evidence="1">
    <location>
        <begin position="445"/>
        <end position="456"/>
    </location>
</feature>
<feature type="region of interest" description="Disordered" evidence="1">
    <location>
        <begin position="909"/>
        <end position="1008"/>
    </location>
</feature>
<feature type="compositionally biased region" description="Basic and acidic residues" evidence="1">
    <location>
        <begin position="788"/>
        <end position="806"/>
    </location>
</feature>
<proteinExistence type="predicted"/>
<feature type="compositionally biased region" description="Polar residues" evidence="1">
    <location>
        <begin position="631"/>
        <end position="641"/>
    </location>
</feature>
<feature type="region of interest" description="Disordered" evidence="1">
    <location>
        <begin position="445"/>
        <end position="531"/>
    </location>
</feature>
<name>A0AAJ0BUR6_9PEZI</name>
<feature type="compositionally biased region" description="Low complexity" evidence="1">
    <location>
        <begin position="609"/>
        <end position="627"/>
    </location>
</feature>
<feature type="compositionally biased region" description="Basic and acidic residues" evidence="1">
    <location>
        <begin position="403"/>
        <end position="421"/>
    </location>
</feature>
<organism evidence="2 3">
    <name type="scientific">Phialemonium atrogriseum</name>
    <dbReference type="NCBI Taxonomy" id="1093897"/>
    <lineage>
        <taxon>Eukaryota</taxon>
        <taxon>Fungi</taxon>
        <taxon>Dikarya</taxon>
        <taxon>Ascomycota</taxon>
        <taxon>Pezizomycotina</taxon>
        <taxon>Sordariomycetes</taxon>
        <taxon>Sordariomycetidae</taxon>
        <taxon>Cephalothecales</taxon>
        <taxon>Cephalothecaceae</taxon>
        <taxon>Phialemonium</taxon>
    </lineage>
</organism>
<feature type="compositionally biased region" description="Pro residues" evidence="1">
    <location>
        <begin position="957"/>
        <end position="973"/>
    </location>
</feature>
<accession>A0AAJ0BUR6</accession>
<feature type="compositionally biased region" description="Low complexity" evidence="1">
    <location>
        <begin position="667"/>
        <end position="677"/>
    </location>
</feature>
<feature type="compositionally biased region" description="Polar residues" evidence="1">
    <location>
        <begin position="244"/>
        <end position="263"/>
    </location>
</feature>
<feature type="compositionally biased region" description="Basic and acidic residues" evidence="1">
    <location>
        <begin position="817"/>
        <end position="836"/>
    </location>
</feature>
<feature type="compositionally biased region" description="Polar residues" evidence="1">
    <location>
        <begin position="37"/>
        <end position="48"/>
    </location>
</feature>
<feature type="region of interest" description="Disordered" evidence="1">
    <location>
        <begin position="82"/>
        <end position="212"/>
    </location>
</feature>
<comment type="caution">
    <text evidence="2">The sequence shown here is derived from an EMBL/GenBank/DDBJ whole genome shotgun (WGS) entry which is preliminary data.</text>
</comment>
<feature type="compositionally biased region" description="Polar residues" evidence="1">
    <location>
        <begin position="383"/>
        <end position="396"/>
    </location>
</feature>
<feature type="compositionally biased region" description="Basic and acidic residues" evidence="1">
    <location>
        <begin position="157"/>
        <end position="183"/>
    </location>
</feature>
<dbReference type="GeneID" id="85305674"/>
<dbReference type="RefSeq" id="XP_060281072.1">
    <property type="nucleotide sequence ID" value="XM_060422487.1"/>
</dbReference>
<feature type="compositionally biased region" description="Basic residues" evidence="1">
    <location>
        <begin position="807"/>
        <end position="816"/>
    </location>
</feature>
<feature type="compositionally biased region" description="Pro residues" evidence="1">
    <location>
        <begin position="985"/>
        <end position="1002"/>
    </location>
</feature>
<feature type="compositionally biased region" description="Low complexity" evidence="1">
    <location>
        <begin position="514"/>
        <end position="524"/>
    </location>
</feature>
<feature type="compositionally biased region" description="Polar residues" evidence="1">
    <location>
        <begin position="494"/>
        <end position="508"/>
    </location>
</feature>
<reference evidence="2" key="1">
    <citation type="submission" date="2023-06" db="EMBL/GenBank/DDBJ databases">
        <title>Genome-scale phylogeny and comparative genomics of the fungal order Sordariales.</title>
        <authorList>
            <consortium name="Lawrence Berkeley National Laboratory"/>
            <person name="Hensen N."/>
            <person name="Bonometti L."/>
            <person name="Westerberg I."/>
            <person name="Brannstrom I.O."/>
            <person name="Guillou S."/>
            <person name="Cros-Aarteil S."/>
            <person name="Calhoun S."/>
            <person name="Haridas S."/>
            <person name="Kuo A."/>
            <person name="Mondo S."/>
            <person name="Pangilinan J."/>
            <person name="Riley R."/>
            <person name="Labutti K."/>
            <person name="Andreopoulos B."/>
            <person name="Lipzen A."/>
            <person name="Chen C."/>
            <person name="Yanf M."/>
            <person name="Daum C."/>
            <person name="Ng V."/>
            <person name="Clum A."/>
            <person name="Steindorff A."/>
            <person name="Ohm R."/>
            <person name="Martin F."/>
            <person name="Silar P."/>
            <person name="Natvig D."/>
            <person name="Lalanne C."/>
            <person name="Gautier V."/>
            <person name="Ament-Velasquez S.L."/>
            <person name="Kruys A."/>
            <person name="Hutchinson M.I."/>
            <person name="Powell A.J."/>
            <person name="Barry K."/>
            <person name="Miller A.N."/>
            <person name="Grigoriev I.V."/>
            <person name="Debuchy R."/>
            <person name="Gladieux P."/>
            <person name="Thoren M.H."/>
            <person name="Johannesson H."/>
        </authorList>
    </citation>
    <scope>NUCLEOTIDE SEQUENCE</scope>
    <source>
        <strain evidence="2">8032-3</strain>
    </source>
</reference>
<feature type="region of interest" description="Disordered" evidence="1">
    <location>
        <begin position="281"/>
        <end position="421"/>
    </location>
</feature>
<keyword evidence="3" id="KW-1185">Reference proteome</keyword>
<evidence type="ECO:0000313" key="3">
    <source>
        <dbReference type="Proteomes" id="UP001244011"/>
    </source>
</evidence>
<dbReference type="EMBL" id="MU839018">
    <property type="protein sequence ID" value="KAK1764859.1"/>
    <property type="molecule type" value="Genomic_DNA"/>
</dbReference>
<feature type="compositionally biased region" description="Polar residues" evidence="1">
    <location>
        <begin position="710"/>
        <end position="721"/>
    </location>
</feature>
<feature type="compositionally biased region" description="Basic and acidic residues" evidence="1">
    <location>
        <begin position="686"/>
        <end position="698"/>
    </location>
</feature>
<evidence type="ECO:0000313" key="2">
    <source>
        <dbReference type="EMBL" id="KAK1764859.1"/>
    </source>
</evidence>
<sequence length="1108" mass="120030">MAAIQPMPPAPSRATSFQRMLDLEKRYKMERLHGGTRPSTASSPTSESFDGHPPLQVRSADCLSQYQNDLMLKAVRRNAALPSLSITIPPPNGNRGTTAARGMEAESEKEQEPDVESLEPEPLQKSVKFLAPDSDSDSDHDSEQSSICQSPSWEGYGQKKMEKKKEAERKRKEKEQAERDARAARRKPFSRLSKAPPVSMRQQPALMERSNSAPLLASHRSFGISRVHQLPSVQDESEIAEGQSFDSRSVTPDPSDFLSGTKSNRFLGGLRFEQERKAAAQNALQAQFPDSFPDGLAYGNDYVEGPRQPMQKSYSAGPRMDMSHTTHATSATKQGSKAHRDLRPPSASRTPQLRHMPGDRGLGQSHSFRRGTSRMPREREESSNMYSRASHSQESLHTAGLATDRHRLEDGYVRRQRDQKAERALAGFADEQLSYSIGISATKLAGQNKTTPSSTAEHVDGPAGEQGDYFALPGHPHPRFSQDDSQPAFMKSRVGTQDSTPSAASVASQELPLASSGSSATESGSGKKRSLKDAAMAAFHISSMQPAPGAVKVPPYFVLRARMNSSGPAPTSAPTVQTATIPTPANVPRPPKVVHGEYANPGSTRNQQPASRVSEGSSSSSNYDVSPLPSPATTPDTSRPQSARGEVSKGSNEDLSLQDDQRTVRQSSGGSSVASSAIITPRPRRRSDELITEEDRWSRSAMPMDIDFDAQSTATSSSNSDDVPGGAATRSPKPPALARSHSNPDLSDSAKDPRPLPPPKDQPLSPRRSRTRDRPLERPKTSPTAKQSQEEKELDNGPEQESQHDLKLKRKLRKQKQKPEPEPKPARKSSENRESTELASSSITKSNKHVGSANASILSARFMSPIGGFVPSYGFSSNPFFVDFSEIGKASEPVTVSLPFKVTTTQIMLQGTPDPAPGKVTSPAPATVESPDPTSKQARILAAPEPPRPAIRSTRSPSPPPTHEPKAGPPPRPTTTTTPVSILKPTPPPQQTSSPPPNPTPGSKPHVLSAIPKHLQPQTSTRAVTAPEARMAPIAKMFVECCSCHFYHDMPSKLYECMAKPDAVVEDRSLGISGAITTMVKCPWCHHNMSTKCCAGYAAVVYVKEKLH</sequence>
<gene>
    <name evidence="2" type="ORF">QBC33DRAFT_186752</name>
</gene>
<protein>
    <submittedName>
        <fullName evidence="2">Uncharacterized protein</fullName>
    </submittedName>
</protein>